<sequence>MAALIMGRSICFFIDKNTYMDKILVFFVVTSESGFPKSPGPGLPRPGGKHGYRAVTTEVTAVFILPYPRGKPGNCAAVTAQLPTTLFAPF</sequence>
<name>Q10FF6_ORYSJ</name>
<dbReference type="EMBL" id="DP000009">
    <property type="protein sequence ID" value="ABF98104.1"/>
    <property type="molecule type" value="Genomic_DNA"/>
</dbReference>
<accession>Q10FF6</accession>
<evidence type="ECO:0000313" key="1">
    <source>
        <dbReference type="EMBL" id="ABF98104.1"/>
    </source>
</evidence>
<protein>
    <submittedName>
        <fullName evidence="1">Transposon protein, putative, unclassified</fullName>
    </submittedName>
</protein>
<proteinExistence type="predicted"/>
<dbReference type="AlphaFoldDB" id="Q10FF6"/>
<reference evidence="1" key="1">
    <citation type="journal article" date="2005" name="Genome Res.">
        <title>Sequence, annotation, and analysis of synteny between rice chromosome 3 and diverged grass species.</title>
        <authorList>
            <consortium name="Rice Chromosome 3 Sequencing Consortium"/>
            <person name="Buell C.R."/>
            <person name="Yuan Q."/>
            <person name="Ouyang S."/>
            <person name="Liu J."/>
            <person name="Zhu W."/>
            <person name="Wang A."/>
            <person name="Maiti R."/>
            <person name="Haas B."/>
            <person name="Wortman J."/>
            <person name="Pertea M."/>
            <person name="Jones K.M."/>
            <person name="Kim M."/>
            <person name="Overton L."/>
            <person name="Tsitrin T."/>
            <person name="Fadrosh D."/>
            <person name="Bera J."/>
            <person name="Weaver B."/>
            <person name="Jin S."/>
            <person name="Johri S."/>
            <person name="Reardon M."/>
            <person name="Webb K."/>
            <person name="Hill J."/>
            <person name="Moffat K."/>
            <person name="Tallon L."/>
            <person name="Van Aken S."/>
            <person name="Lewis M."/>
            <person name="Utterback T."/>
            <person name="Feldblyum T."/>
            <person name="Zismann V."/>
            <person name="Iobst S."/>
            <person name="Hsiao J."/>
            <person name="de Vazeille A.R."/>
            <person name="Salzberg S.L."/>
            <person name="White O."/>
            <person name="Fraser C."/>
            <person name="Yu Y."/>
            <person name="Kim H."/>
            <person name="Rambo T."/>
            <person name="Currie J."/>
            <person name="Collura K."/>
            <person name="Kernodle-Thompson S."/>
            <person name="Wei F."/>
            <person name="Kudrna K."/>
            <person name="Ammiraju J.S."/>
            <person name="Luo M."/>
            <person name="Goicoechea J.L."/>
            <person name="Wing R.A."/>
            <person name="Henry D."/>
            <person name="Oates R."/>
            <person name="Palmer M."/>
            <person name="Pries G."/>
            <person name="Saski C."/>
            <person name="Simmons J."/>
            <person name="Soderlund C."/>
            <person name="Nelson W."/>
            <person name="de la Bastide M."/>
            <person name="Spiegel L."/>
            <person name="Nascimento L."/>
            <person name="Huang E."/>
            <person name="Preston R."/>
            <person name="Zutavern T."/>
            <person name="Palmer L."/>
            <person name="O'Shaughnessy A."/>
            <person name="Dike S."/>
            <person name="McCombie W.R."/>
            <person name="Minx P."/>
            <person name="Cordum H."/>
            <person name="Wilson R."/>
            <person name="Jin W."/>
            <person name="Lee H.R."/>
            <person name="Jiang J."/>
            <person name="Jackson S."/>
        </authorList>
    </citation>
    <scope>NUCLEOTIDE SEQUENCE [LARGE SCALE GENOMIC DNA]</scope>
</reference>
<gene>
    <name evidence="1" type="ordered locus">LOC_Os03g46674</name>
</gene>
<reference evidence="1" key="2">
    <citation type="submission" date="2006-06" db="EMBL/GenBank/DDBJ databases">
        <authorList>
            <person name="Buell R."/>
            <person name="Wing R.A."/>
            <person name="McCombie W.A."/>
            <person name="Ouyang S."/>
        </authorList>
    </citation>
    <scope>NUCLEOTIDE SEQUENCE</scope>
</reference>
<organism evidence="1">
    <name type="scientific">Oryza sativa subsp. japonica</name>
    <name type="common">Rice</name>
    <dbReference type="NCBI Taxonomy" id="39947"/>
    <lineage>
        <taxon>Eukaryota</taxon>
        <taxon>Viridiplantae</taxon>
        <taxon>Streptophyta</taxon>
        <taxon>Embryophyta</taxon>
        <taxon>Tracheophyta</taxon>
        <taxon>Spermatophyta</taxon>
        <taxon>Magnoliopsida</taxon>
        <taxon>Liliopsida</taxon>
        <taxon>Poales</taxon>
        <taxon>Poaceae</taxon>
        <taxon>BOP clade</taxon>
        <taxon>Oryzoideae</taxon>
        <taxon>Oryzeae</taxon>
        <taxon>Oryzinae</taxon>
        <taxon>Oryza</taxon>
        <taxon>Oryza sativa</taxon>
    </lineage>
</organism>